<dbReference type="EMBL" id="SDPO01000002">
    <property type="protein sequence ID" value="RXZ48902.1"/>
    <property type="molecule type" value="Genomic_DNA"/>
</dbReference>
<evidence type="ECO:0000259" key="5">
    <source>
        <dbReference type="Pfam" id="PF01471"/>
    </source>
</evidence>
<keyword evidence="7" id="KW-1185">Reference proteome</keyword>
<evidence type="ECO:0000256" key="2">
    <source>
        <dbReference type="ARBA" id="ARBA00023054"/>
    </source>
</evidence>
<protein>
    <submittedName>
        <fullName evidence="6">Efflux RND transporter periplasmic adaptor subunit</fullName>
    </submittedName>
</protein>
<keyword evidence="4" id="KW-0472">Membrane</keyword>
<dbReference type="InterPro" id="IPR036366">
    <property type="entry name" value="PGBDSf"/>
</dbReference>
<dbReference type="InterPro" id="IPR036365">
    <property type="entry name" value="PGBD-like_sf"/>
</dbReference>
<dbReference type="AlphaFoldDB" id="A0A4Q2JLU7"/>
<comment type="caution">
    <text evidence="6">The sequence shown here is derived from an EMBL/GenBank/DDBJ whole genome shotgun (WGS) entry which is preliminary data.</text>
</comment>
<keyword evidence="4" id="KW-0812">Transmembrane</keyword>
<evidence type="ECO:0000313" key="7">
    <source>
        <dbReference type="Proteomes" id="UP000292935"/>
    </source>
</evidence>
<dbReference type="OrthoDB" id="3268648at2"/>
<dbReference type="InterPro" id="IPR050465">
    <property type="entry name" value="UPF0194_transport"/>
</dbReference>
<accession>A0A4Q2JLU7</accession>
<gene>
    <name evidence="6" type="ORF">ESP57_07980</name>
</gene>
<dbReference type="PANTHER" id="PTHR32347:SF14">
    <property type="entry name" value="EFFLUX SYSTEM COMPONENT YKNX-RELATED"/>
    <property type="match status" value="1"/>
</dbReference>
<feature type="transmembrane region" description="Helical" evidence="4">
    <location>
        <begin position="163"/>
        <end position="184"/>
    </location>
</feature>
<keyword evidence="2" id="KW-0175">Coiled coil</keyword>
<keyword evidence="4" id="KW-1133">Transmembrane helix</keyword>
<organism evidence="6 7">
    <name type="scientific">Agromyces fucosus</name>
    <dbReference type="NCBI Taxonomy" id="41985"/>
    <lineage>
        <taxon>Bacteria</taxon>
        <taxon>Bacillati</taxon>
        <taxon>Actinomycetota</taxon>
        <taxon>Actinomycetes</taxon>
        <taxon>Micrococcales</taxon>
        <taxon>Microbacteriaceae</taxon>
        <taxon>Agromyces</taxon>
    </lineage>
</organism>
<feature type="region of interest" description="Disordered" evidence="3">
    <location>
        <begin position="1"/>
        <end position="157"/>
    </location>
</feature>
<dbReference type="Proteomes" id="UP000292935">
    <property type="component" value="Unassembled WGS sequence"/>
</dbReference>
<sequence length="509" mass="54486">MVRRVHLLHEGGGHRHADGDDRRRHGERQHHDGFGRGRRPRRDRRRGDGCREQEVHRQGRRTAGDSGHARRRGDERGLPALRRVHARTRLRLPRPRDLGRRLGRHERGDVDRRVRPGRHRCVQRSCRLPDDGRRVSAEPQTGDDAMTDDAATPPARRRRRAPWLIAGACVAVLGIAGTVLAVTWPASSTEGGDAANEAADVATTAVTRGDLTERVRFNGRLGYGTTQELGTTLGGTITWLPDAGAVLDRGATMFRVDDDPVVLLLGALPMWRPFAEGMDDGPDVLQLEQNLAALGFFEREPDSEFAGSTAAAIERWQKSLGLEQTGSIEPGRIVFAPAPVRVAERKLQVGAGAGPSVIAVSDTVKRVNAFLPPNLEPIAPVGTQVQLTLPGGGTVQGTVSAVGAPVEQDDDQGGKKLKLPITITLDDPAAADGLDDVGVSGELAAVRREDALLVPVTSLLARTGGGFAVEIVEKGAVKTVTVELGLFADGLVEVTGGELEAGDEVVVPE</sequence>
<dbReference type="InterPro" id="IPR002477">
    <property type="entry name" value="Peptidoglycan-bd-like"/>
</dbReference>
<dbReference type="SUPFAM" id="SSF47090">
    <property type="entry name" value="PGBD-like"/>
    <property type="match status" value="1"/>
</dbReference>
<feature type="compositionally biased region" description="Basic and acidic residues" evidence="3">
    <location>
        <begin position="94"/>
        <end position="114"/>
    </location>
</feature>
<evidence type="ECO:0000256" key="3">
    <source>
        <dbReference type="SAM" id="MobiDB-lite"/>
    </source>
</evidence>
<comment type="subcellular location">
    <subcellularLocation>
        <location evidence="1">Cell envelope</location>
    </subcellularLocation>
</comment>
<feature type="compositionally biased region" description="Basic and acidic residues" evidence="3">
    <location>
        <begin position="45"/>
        <end position="57"/>
    </location>
</feature>
<feature type="compositionally biased region" description="Basic and acidic residues" evidence="3">
    <location>
        <begin position="7"/>
        <end position="35"/>
    </location>
</feature>
<evidence type="ECO:0000256" key="4">
    <source>
        <dbReference type="SAM" id="Phobius"/>
    </source>
</evidence>
<feature type="compositionally biased region" description="Basic residues" evidence="3">
    <location>
        <begin position="82"/>
        <end position="93"/>
    </location>
</feature>
<name>A0A4Q2JLU7_9MICO</name>
<reference evidence="6 7" key="1">
    <citation type="submission" date="2019-01" db="EMBL/GenBank/DDBJ databases">
        <authorList>
            <person name="Li J."/>
        </authorList>
    </citation>
    <scope>NUCLEOTIDE SEQUENCE [LARGE SCALE GENOMIC DNA]</scope>
    <source>
        <strain evidence="6 7">CCUG 35506</strain>
    </source>
</reference>
<evidence type="ECO:0000313" key="6">
    <source>
        <dbReference type="EMBL" id="RXZ48902.1"/>
    </source>
</evidence>
<dbReference type="GO" id="GO:0030313">
    <property type="term" value="C:cell envelope"/>
    <property type="evidence" value="ECO:0007669"/>
    <property type="project" value="UniProtKB-SubCell"/>
</dbReference>
<feature type="domain" description="Peptidoglycan binding-like" evidence="5">
    <location>
        <begin position="281"/>
        <end position="327"/>
    </location>
</feature>
<dbReference type="Gene3D" id="1.10.101.10">
    <property type="entry name" value="PGBD-like superfamily/PGBD"/>
    <property type="match status" value="1"/>
</dbReference>
<dbReference type="PANTHER" id="PTHR32347">
    <property type="entry name" value="EFFLUX SYSTEM COMPONENT YKNX-RELATED"/>
    <property type="match status" value="1"/>
</dbReference>
<dbReference type="Gene3D" id="2.40.420.20">
    <property type="match status" value="1"/>
</dbReference>
<evidence type="ECO:0000256" key="1">
    <source>
        <dbReference type="ARBA" id="ARBA00004196"/>
    </source>
</evidence>
<dbReference type="Pfam" id="PF01471">
    <property type="entry name" value="PG_binding_1"/>
    <property type="match status" value="1"/>
</dbReference>
<proteinExistence type="predicted"/>
<feature type="compositionally biased region" description="Basic and acidic residues" evidence="3">
    <location>
        <begin position="127"/>
        <end position="136"/>
    </location>
</feature>